<reference evidence="2 3" key="2">
    <citation type="submission" date="2018-03" db="EMBL/GenBank/DDBJ databases">
        <authorList>
            <person name="Keele B.F."/>
        </authorList>
    </citation>
    <scope>NUCLEOTIDE SEQUENCE [LARGE SCALE GENOMIC DNA]</scope>
    <source>
        <strain evidence="2 3">CCALA 016</strain>
    </source>
</reference>
<dbReference type="Pfam" id="PF01936">
    <property type="entry name" value="NYN"/>
    <property type="match status" value="1"/>
</dbReference>
<proteinExistence type="predicted"/>
<dbReference type="Gene3D" id="3.40.50.1010">
    <property type="entry name" value="5'-nuclease"/>
    <property type="match status" value="1"/>
</dbReference>
<gene>
    <name evidence="2" type="ORF">C7H19_18320</name>
</gene>
<accession>A0A2T1LU40</accession>
<comment type="caution">
    <text evidence="2">The sequence shown here is derived from an EMBL/GenBank/DDBJ whole genome shotgun (WGS) entry which is preliminary data.</text>
</comment>
<evidence type="ECO:0000313" key="2">
    <source>
        <dbReference type="EMBL" id="PSF34960.1"/>
    </source>
</evidence>
<dbReference type="EMBL" id="PXOH01000024">
    <property type="protein sequence ID" value="PSF34960.1"/>
    <property type="molecule type" value="Genomic_DNA"/>
</dbReference>
<reference evidence="2 3" key="1">
    <citation type="submission" date="2018-03" db="EMBL/GenBank/DDBJ databases">
        <title>The ancient ancestry and fast evolution of plastids.</title>
        <authorList>
            <person name="Moore K.R."/>
            <person name="Magnabosco C."/>
            <person name="Momper L."/>
            <person name="Gold D.A."/>
            <person name="Bosak T."/>
            <person name="Fournier G.P."/>
        </authorList>
    </citation>
    <scope>NUCLEOTIDE SEQUENCE [LARGE SCALE GENOMIC DNA]</scope>
    <source>
        <strain evidence="2 3">CCALA 016</strain>
    </source>
</reference>
<sequence>MSFNKHFSSGIEPIKYLFIDGGSLDSVLATFSKELFGDRELEINYYHLAKGYQKVFYYDCLPVKKEGENELAYKSRIKPKIELFNHLKSLDRFHVYEGTARFRDKNKGQEQKQVDIMIAVDMLTHSFRRNMQEATLLTGDLDFKPLIDALVQDGMHVELWYPKGKANYELVDAADSRKPLTIGTVQHWFTKSFQSKMNLPDTSQVQNVTLGMEWSEIVKIEKKTYSAFFYENKGLYAAVVPNKDGGNYLHRHDDLNQLKFYVEHLYGLDIYRPNDF</sequence>
<dbReference type="RefSeq" id="WP_106458368.1">
    <property type="nucleotide sequence ID" value="NZ_PXOH01000024.1"/>
</dbReference>
<dbReference type="AlphaFoldDB" id="A0A2T1LU40"/>
<name>A0A2T1LU40_9CHRO</name>
<dbReference type="GO" id="GO:0004540">
    <property type="term" value="F:RNA nuclease activity"/>
    <property type="evidence" value="ECO:0007669"/>
    <property type="project" value="InterPro"/>
</dbReference>
<dbReference type="InterPro" id="IPR021139">
    <property type="entry name" value="NYN"/>
</dbReference>
<organism evidence="2 3">
    <name type="scientific">Aphanothece hegewaldii CCALA 016</name>
    <dbReference type="NCBI Taxonomy" id="2107694"/>
    <lineage>
        <taxon>Bacteria</taxon>
        <taxon>Bacillati</taxon>
        <taxon>Cyanobacteriota</taxon>
        <taxon>Cyanophyceae</taxon>
        <taxon>Oscillatoriophycideae</taxon>
        <taxon>Chroococcales</taxon>
        <taxon>Aphanothecaceae</taxon>
        <taxon>Aphanothece</taxon>
    </lineage>
</organism>
<dbReference type="OrthoDB" id="9783963at2"/>
<feature type="domain" description="NYN" evidence="1">
    <location>
        <begin position="104"/>
        <end position="175"/>
    </location>
</feature>
<evidence type="ECO:0000313" key="3">
    <source>
        <dbReference type="Proteomes" id="UP000239001"/>
    </source>
</evidence>
<evidence type="ECO:0000259" key="1">
    <source>
        <dbReference type="Pfam" id="PF01936"/>
    </source>
</evidence>
<protein>
    <recommendedName>
        <fullName evidence="1">NYN domain-containing protein</fullName>
    </recommendedName>
</protein>
<dbReference type="Proteomes" id="UP000239001">
    <property type="component" value="Unassembled WGS sequence"/>
</dbReference>
<keyword evidence="3" id="KW-1185">Reference proteome</keyword>